<feature type="domain" description="Aminotransferase-like plant mobile" evidence="1">
    <location>
        <begin position="49"/>
        <end position="152"/>
    </location>
</feature>
<sequence>MGSLIKNDDHISNTINNMCQGSYRALRSQVNGLGYSPDERLMLYLELAGFRSAALIWKFDLRYNLISTLVERWRPETHTFHLPCGECTVTLEDVVLQLGAPNRQDAVMGVSMIVEPTALCYSLLGASSNDAESKFTGLKFSWLKANFEHLSINATEQEVMCTV</sequence>
<dbReference type="PANTHER" id="PTHR46033">
    <property type="entry name" value="PROTEIN MAIN-LIKE 2"/>
    <property type="match status" value="1"/>
</dbReference>
<dbReference type="Pfam" id="PF10536">
    <property type="entry name" value="PMD"/>
    <property type="match status" value="1"/>
</dbReference>
<dbReference type="Proteomes" id="UP001358586">
    <property type="component" value="Chromosome 8"/>
</dbReference>
<reference evidence="2 3" key="1">
    <citation type="submission" date="2023-03" db="EMBL/GenBank/DDBJ databases">
        <title>WGS of Gossypium arboreum.</title>
        <authorList>
            <person name="Yu D."/>
        </authorList>
    </citation>
    <scope>NUCLEOTIDE SEQUENCE [LARGE SCALE GENOMIC DNA]</scope>
    <source>
        <tissue evidence="2">Leaf</tissue>
    </source>
</reference>
<evidence type="ECO:0000313" key="3">
    <source>
        <dbReference type="Proteomes" id="UP001358586"/>
    </source>
</evidence>
<organism evidence="2 3">
    <name type="scientific">Gossypium arboreum</name>
    <name type="common">Tree cotton</name>
    <name type="synonym">Gossypium nanking</name>
    <dbReference type="NCBI Taxonomy" id="29729"/>
    <lineage>
        <taxon>Eukaryota</taxon>
        <taxon>Viridiplantae</taxon>
        <taxon>Streptophyta</taxon>
        <taxon>Embryophyta</taxon>
        <taxon>Tracheophyta</taxon>
        <taxon>Spermatophyta</taxon>
        <taxon>Magnoliopsida</taxon>
        <taxon>eudicotyledons</taxon>
        <taxon>Gunneridae</taxon>
        <taxon>Pentapetalae</taxon>
        <taxon>rosids</taxon>
        <taxon>malvids</taxon>
        <taxon>Malvales</taxon>
        <taxon>Malvaceae</taxon>
        <taxon>Malvoideae</taxon>
        <taxon>Gossypium</taxon>
    </lineage>
</organism>
<gene>
    <name evidence="2" type="ORF">PVK06_026451</name>
</gene>
<dbReference type="InterPro" id="IPR044824">
    <property type="entry name" value="MAIN-like"/>
</dbReference>
<keyword evidence="3" id="KW-1185">Reference proteome</keyword>
<protein>
    <recommendedName>
        <fullName evidence="1">Aminotransferase-like plant mobile domain-containing protein</fullName>
    </recommendedName>
</protein>
<dbReference type="PANTHER" id="PTHR46033:SF8">
    <property type="entry name" value="PROTEIN MAINTENANCE OF MERISTEMS-LIKE"/>
    <property type="match status" value="1"/>
</dbReference>
<evidence type="ECO:0000259" key="1">
    <source>
        <dbReference type="Pfam" id="PF10536"/>
    </source>
</evidence>
<evidence type="ECO:0000313" key="2">
    <source>
        <dbReference type="EMBL" id="KAK5811129.1"/>
    </source>
</evidence>
<proteinExistence type="predicted"/>
<dbReference type="EMBL" id="JARKNE010000008">
    <property type="protein sequence ID" value="KAK5811129.1"/>
    <property type="molecule type" value="Genomic_DNA"/>
</dbReference>
<dbReference type="InterPro" id="IPR019557">
    <property type="entry name" value="AminoTfrase-like_pln_mobile"/>
</dbReference>
<name>A0ABR0NXS9_GOSAR</name>
<accession>A0ABR0NXS9</accession>
<comment type="caution">
    <text evidence="2">The sequence shown here is derived from an EMBL/GenBank/DDBJ whole genome shotgun (WGS) entry which is preliminary data.</text>
</comment>